<dbReference type="EMBL" id="CP001699">
    <property type="protein sequence ID" value="ACU59054.1"/>
    <property type="molecule type" value="Genomic_DNA"/>
</dbReference>
<feature type="transmembrane region" description="Helical" evidence="1">
    <location>
        <begin position="126"/>
        <end position="146"/>
    </location>
</feature>
<feature type="transmembrane region" description="Helical" evidence="1">
    <location>
        <begin position="199"/>
        <end position="219"/>
    </location>
</feature>
<evidence type="ECO:0000313" key="3">
    <source>
        <dbReference type="Proteomes" id="UP000002215"/>
    </source>
</evidence>
<keyword evidence="1" id="KW-0472">Membrane</keyword>
<feature type="transmembrane region" description="Helical" evidence="1">
    <location>
        <begin position="75"/>
        <end position="94"/>
    </location>
</feature>
<evidence type="ECO:0000313" key="2">
    <source>
        <dbReference type="EMBL" id="ACU59054.1"/>
    </source>
</evidence>
<feature type="transmembrane region" description="Helical" evidence="1">
    <location>
        <begin position="35"/>
        <end position="55"/>
    </location>
</feature>
<evidence type="ECO:0000256" key="1">
    <source>
        <dbReference type="SAM" id="Phobius"/>
    </source>
</evidence>
<organism evidence="2 3">
    <name type="scientific">Chitinophaga pinensis (strain ATCC 43595 / DSM 2588 / LMG 13176 / NBRC 15968 / NCIMB 11800 / UQM 2034)</name>
    <dbReference type="NCBI Taxonomy" id="485918"/>
    <lineage>
        <taxon>Bacteria</taxon>
        <taxon>Pseudomonadati</taxon>
        <taxon>Bacteroidota</taxon>
        <taxon>Chitinophagia</taxon>
        <taxon>Chitinophagales</taxon>
        <taxon>Chitinophagaceae</taxon>
        <taxon>Chitinophaga</taxon>
    </lineage>
</organism>
<feature type="transmembrane region" description="Helical" evidence="1">
    <location>
        <begin position="167"/>
        <end position="187"/>
    </location>
</feature>
<reference evidence="2 3" key="2">
    <citation type="journal article" date="2010" name="Stand. Genomic Sci.">
        <title>Complete genome sequence of Chitinophaga pinensis type strain (UQM 2034).</title>
        <authorList>
            <person name="Glavina Del Rio T."/>
            <person name="Abt B."/>
            <person name="Spring S."/>
            <person name="Lapidus A."/>
            <person name="Nolan M."/>
            <person name="Tice H."/>
            <person name="Copeland A."/>
            <person name="Cheng J.F."/>
            <person name="Chen F."/>
            <person name="Bruce D."/>
            <person name="Goodwin L."/>
            <person name="Pitluck S."/>
            <person name="Ivanova N."/>
            <person name="Mavromatis K."/>
            <person name="Mikhailova N."/>
            <person name="Pati A."/>
            <person name="Chen A."/>
            <person name="Palaniappan K."/>
            <person name="Land M."/>
            <person name="Hauser L."/>
            <person name="Chang Y.J."/>
            <person name="Jeffries C.D."/>
            <person name="Chain P."/>
            <person name="Saunders E."/>
            <person name="Detter J.C."/>
            <person name="Brettin T."/>
            <person name="Rohde M."/>
            <person name="Goker M."/>
            <person name="Bristow J."/>
            <person name="Eisen J.A."/>
            <person name="Markowitz V."/>
            <person name="Hugenholtz P."/>
            <person name="Kyrpides N.C."/>
            <person name="Klenk H.P."/>
            <person name="Lucas S."/>
        </authorList>
    </citation>
    <scope>NUCLEOTIDE SEQUENCE [LARGE SCALE GENOMIC DNA]</scope>
    <source>
        <strain evidence="3">ATCC 43595 / DSM 2588 / LMG 13176 / NBRC 15968 / NCIMB 11800 / UQM 2034</strain>
    </source>
</reference>
<proteinExistence type="predicted"/>
<feature type="transmembrane region" description="Helical" evidence="1">
    <location>
        <begin position="101"/>
        <end position="120"/>
    </location>
</feature>
<reference evidence="3" key="1">
    <citation type="submission" date="2009-08" db="EMBL/GenBank/DDBJ databases">
        <title>The complete genome of Chitinophaga pinensis DSM 2588.</title>
        <authorList>
            <consortium name="US DOE Joint Genome Institute (JGI-PGF)"/>
            <person name="Lucas S."/>
            <person name="Copeland A."/>
            <person name="Lapidus A."/>
            <person name="Glavina del Rio T."/>
            <person name="Dalin E."/>
            <person name="Tice H."/>
            <person name="Bruce D."/>
            <person name="Goodwin L."/>
            <person name="Pitluck S."/>
            <person name="Kyrpides N."/>
            <person name="Mavromatis K."/>
            <person name="Ivanova N."/>
            <person name="Mikhailova N."/>
            <person name="Sims D."/>
            <person name="Meinche L."/>
            <person name="Brettin T."/>
            <person name="Detter J.C."/>
            <person name="Han C."/>
            <person name="Larimer F."/>
            <person name="Land M."/>
            <person name="Hauser L."/>
            <person name="Markowitz V."/>
            <person name="Cheng J.-F."/>
            <person name="Hugenholtz P."/>
            <person name="Woyke T."/>
            <person name="Wu D."/>
            <person name="Spring S."/>
            <person name="Klenk H.-P."/>
            <person name="Eisen J.A."/>
        </authorList>
    </citation>
    <scope>NUCLEOTIDE SEQUENCE [LARGE SCALE GENOMIC DNA]</scope>
    <source>
        <strain evidence="3">ATCC 43595 / DSM 2588 / LMG 13176 / NBRC 15968 / NCIMB 11800 / UQM 2034</strain>
    </source>
</reference>
<dbReference type="KEGG" id="cpi:Cpin_1558"/>
<gene>
    <name evidence="2" type="ordered locus">Cpin_1558</name>
</gene>
<keyword evidence="1" id="KW-1133">Transmembrane helix</keyword>
<keyword evidence="1" id="KW-0812">Transmembrane</keyword>
<sequence length="227" mass="26778">MQRFFSYEYMYLLPLLLSAILSLKTFRPGWPKQYRLFAVLIWTTLLAEALANLWIHKLHNMFGWNYSRNNLWIYNFYFLIRLVLLASIFYQILYEPRTKKIVYAVTIGLVVFGLADYFIIQSPFQYNTYSVISCHVTLIALCLCYFRQLLQAPGIIVLHKEPMIWMTLGTFLYQSASLPFLIMFGFLNLQHSPLALSLLFINDIFNFIICTCYLISFLCKPQHSQPL</sequence>
<feature type="transmembrane region" description="Helical" evidence="1">
    <location>
        <begin position="6"/>
        <end position="23"/>
    </location>
</feature>
<dbReference type="AlphaFoldDB" id="A0A979G1F2"/>
<protein>
    <submittedName>
        <fullName evidence="2">Uncharacterized protein</fullName>
    </submittedName>
</protein>
<name>A0A979G1F2_CHIPD</name>
<accession>A0A979G1F2</accession>
<dbReference type="Proteomes" id="UP000002215">
    <property type="component" value="Chromosome"/>
</dbReference>